<name>A0A1I7SL24_BURXY</name>
<proteinExistence type="predicted"/>
<protein>
    <submittedName>
        <fullName evidence="3">Transthyretin-like family protein</fullName>
    </submittedName>
</protein>
<organism evidence="2 3">
    <name type="scientific">Bursaphelenchus xylophilus</name>
    <name type="common">Pinewood nematode worm</name>
    <name type="synonym">Aphelenchoides xylophilus</name>
    <dbReference type="NCBI Taxonomy" id="6326"/>
    <lineage>
        <taxon>Eukaryota</taxon>
        <taxon>Metazoa</taxon>
        <taxon>Ecdysozoa</taxon>
        <taxon>Nematoda</taxon>
        <taxon>Chromadorea</taxon>
        <taxon>Rhabditida</taxon>
        <taxon>Tylenchina</taxon>
        <taxon>Tylenchomorpha</taxon>
        <taxon>Aphelenchoidea</taxon>
        <taxon>Aphelenchoididae</taxon>
        <taxon>Bursaphelenchus</taxon>
    </lineage>
</organism>
<reference evidence="3" key="1">
    <citation type="submission" date="2016-11" db="UniProtKB">
        <authorList>
            <consortium name="WormBaseParasite"/>
        </authorList>
    </citation>
    <scope>IDENTIFICATION</scope>
</reference>
<feature type="signal peptide" evidence="1">
    <location>
        <begin position="1"/>
        <end position="16"/>
    </location>
</feature>
<evidence type="ECO:0000313" key="3">
    <source>
        <dbReference type="WBParaSite" id="BXY_1375600.1"/>
    </source>
</evidence>
<sequence length="138" mass="16127">MIKCVIYLLLMSLSTSSLIDLKRFCDRENLIKLVLSAENYEKPACIMHVEKRDRRHCAMIARIDGSKFMVQEETEGIDGIIGRIRLGDPWPGKRRCYVTTIKAEKLTFDFEPTLSNKEIPEMEFYDHKVFDDEITSFE</sequence>
<accession>A0A1I7SL24</accession>
<keyword evidence="1" id="KW-0732">Signal</keyword>
<dbReference type="AlphaFoldDB" id="A0A1I7SL24"/>
<feature type="chain" id="PRO_5009306253" evidence="1">
    <location>
        <begin position="17"/>
        <end position="138"/>
    </location>
</feature>
<evidence type="ECO:0000313" key="2">
    <source>
        <dbReference type="Proteomes" id="UP000095284"/>
    </source>
</evidence>
<dbReference type="WBParaSite" id="BXY_1375600.1">
    <property type="protein sequence ID" value="BXY_1375600.1"/>
    <property type="gene ID" value="BXY_1375600"/>
</dbReference>
<dbReference type="Proteomes" id="UP000095284">
    <property type="component" value="Unplaced"/>
</dbReference>
<evidence type="ECO:0000256" key="1">
    <source>
        <dbReference type="SAM" id="SignalP"/>
    </source>
</evidence>